<evidence type="ECO:0000313" key="2">
    <source>
        <dbReference type="Proteomes" id="UP001055072"/>
    </source>
</evidence>
<dbReference type="Proteomes" id="UP001055072">
    <property type="component" value="Unassembled WGS sequence"/>
</dbReference>
<keyword evidence="2" id="KW-1185">Reference proteome</keyword>
<accession>A0ACB8TY99</accession>
<sequence>DDIEQTLGTGIKAAHILLNGHPIKPMLPSRISVVYGWRSQHLGEILDTEKSVACERRVAELTPNGHPRLPLWLSNLCMTHGLRFEQLGEMSDLELSASTGKQAIDLTPDGDEPLIIFSYFFFLFRFTHGGQATDLVEALPYGREALTLTPDGRSLKPAWSLNLGEALIAAFVLARSESQEFDLRENRPDFPNTCI</sequence>
<gene>
    <name evidence="1" type="ORF">BDY19DRAFT_893907</name>
</gene>
<dbReference type="EMBL" id="MU274920">
    <property type="protein sequence ID" value="KAI0086985.1"/>
    <property type="molecule type" value="Genomic_DNA"/>
</dbReference>
<name>A0ACB8TY99_9APHY</name>
<protein>
    <submittedName>
        <fullName evidence="1">Uncharacterized protein</fullName>
    </submittedName>
</protein>
<reference evidence="1" key="1">
    <citation type="journal article" date="2021" name="Environ. Microbiol.">
        <title>Gene family expansions and transcriptome signatures uncover fungal adaptations to wood decay.</title>
        <authorList>
            <person name="Hage H."/>
            <person name="Miyauchi S."/>
            <person name="Viragh M."/>
            <person name="Drula E."/>
            <person name="Min B."/>
            <person name="Chaduli D."/>
            <person name="Navarro D."/>
            <person name="Favel A."/>
            <person name="Norest M."/>
            <person name="Lesage-Meessen L."/>
            <person name="Balint B."/>
            <person name="Merenyi Z."/>
            <person name="de Eugenio L."/>
            <person name="Morin E."/>
            <person name="Martinez A.T."/>
            <person name="Baldrian P."/>
            <person name="Stursova M."/>
            <person name="Martinez M.J."/>
            <person name="Novotny C."/>
            <person name="Magnuson J.K."/>
            <person name="Spatafora J.W."/>
            <person name="Maurice S."/>
            <person name="Pangilinan J."/>
            <person name="Andreopoulos W."/>
            <person name="LaButti K."/>
            <person name="Hundley H."/>
            <person name="Na H."/>
            <person name="Kuo A."/>
            <person name="Barry K."/>
            <person name="Lipzen A."/>
            <person name="Henrissat B."/>
            <person name="Riley R."/>
            <person name="Ahrendt S."/>
            <person name="Nagy L.G."/>
            <person name="Grigoriev I.V."/>
            <person name="Martin F."/>
            <person name="Rosso M.N."/>
        </authorList>
    </citation>
    <scope>NUCLEOTIDE SEQUENCE</scope>
    <source>
        <strain evidence="1">CBS 384.51</strain>
    </source>
</reference>
<proteinExistence type="predicted"/>
<organism evidence="1 2">
    <name type="scientific">Irpex rosettiformis</name>
    <dbReference type="NCBI Taxonomy" id="378272"/>
    <lineage>
        <taxon>Eukaryota</taxon>
        <taxon>Fungi</taxon>
        <taxon>Dikarya</taxon>
        <taxon>Basidiomycota</taxon>
        <taxon>Agaricomycotina</taxon>
        <taxon>Agaricomycetes</taxon>
        <taxon>Polyporales</taxon>
        <taxon>Irpicaceae</taxon>
        <taxon>Irpex</taxon>
    </lineage>
</organism>
<comment type="caution">
    <text evidence="1">The sequence shown here is derived from an EMBL/GenBank/DDBJ whole genome shotgun (WGS) entry which is preliminary data.</text>
</comment>
<feature type="non-terminal residue" evidence="1">
    <location>
        <position position="1"/>
    </location>
</feature>
<evidence type="ECO:0000313" key="1">
    <source>
        <dbReference type="EMBL" id="KAI0086985.1"/>
    </source>
</evidence>